<sequence>MPKIFYKEKIISYVISIPIGMLIILCMIGVGFIIADENANQLILLGLLGSLIVLILLFYHLYKLEIIVDESHLHLRLGKGNLGKRFLLSEIEIDSFSEKKITWYYGIGWKYDHKGNIFFNANPGIALCFRLKGNAKKIMIVTNNREKLKNEILQGSSYSRKNQ</sequence>
<keyword evidence="3" id="KW-1185">Reference proteome</keyword>
<evidence type="ECO:0000313" key="2">
    <source>
        <dbReference type="EMBL" id="MDR6301871.1"/>
    </source>
</evidence>
<keyword evidence="1" id="KW-1133">Transmembrane helix</keyword>
<dbReference type="EMBL" id="JAVDQA010000008">
    <property type="protein sequence ID" value="MDR6301871.1"/>
    <property type="molecule type" value="Genomic_DNA"/>
</dbReference>
<gene>
    <name evidence="2" type="ORF">GGR31_002543</name>
</gene>
<reference evidence="2 3" key="1">
    <citation type="submission" date="2023-07" db="EMBL/GenBank/DDBJ databases">
        <title>Genomic Encyclopedia of Type Strains, Phase IV (KMG-IV): sequencing the most valuable type-strain genomes for metagenomic binning, comparative biology and taxonomic classification.</title>
        <authorList>
            <person name="Goeker M."/>
        </authorList>
    </citation>
    <scope>NUCLEOTIDE SEQUENCE [LARGE SCALE GENOMIC DNA]</scope>
    <source>
        <strain evidence="2 3">DSM 102814</strain>
    </source>
</reference>
<comment type="caution">
    <text evidence="2">The sequence shown here is derived from an EMBL/GenBank/DDBJ whole genome shotgun (WGS) entry which is preliminary data.</text>
</comment>
<evidence type="ECO:0008006" key="4">
    <source>
        <dbReference type="Google" id="ProtNLM"/>
    </source>
</evidence>
<proteinExistence type="predicted"/>
<feature type="transmembrane region" description="Helical" evidence="1">
    <location>
        <begin position="41"/>
        <end position="62"/>
    </location>
</feature>
<name>A0ABU1K8E9_9FLAO</name>
<evidence type="ECO:0000256" key="1">
    <source>
        <dbReference type="SAM" id="Phobius"/>
    </source>
</evidence>
<protein>
    <recommendedName>
        <fullName evidence="4">Bacterial Pleckstrin homology domain-containing protein</fullName>
    </recommendedName>
</protein>
<organism evidence="2 3">
    <name type="scientific">Mesonia maritima</name>
    <dbReference type="NCBI Taxonomy" id="1793873"/>
    <lineage>
        <taxon>Bacteria</taxon>
        <taxon>Pseudomonadati</taxon>
        <taxon>Bacteroidota</taxon>
        <taxon>Flavobacteriia</taxon>
        <taxon>Flavobacteriales</taxon>
        <taxon>Flavobacteriaceae</taxon>
        <taxon>Mesonia</taxon>
    </lineage>
</organism>
<dbReference type="RefSeq" id="WP_309729742.1">
    <property type="nucleotide sequence ID" value="NZ_JAVDQA010000008.1"/>
</dbReference>
<accession>A0ABU1K8E9</accession>
<keyword evidence="1" id="KW-0472">Membrane</keyword>
<feature type="transmembrane region" description="Helical" evidence="1">
    <location>
        <begin position="12"/>
        <end position="35"/>
    </location>
</feature>
<dbReference type="Proteomes" id="UP001257659">
    <property type="component" value="Unassembled WGS sequence"/>
</dbReference>
<keyword evidence="1" id="KW-0812">Transmembrane</keyword>
<evidence type="ECO:0000313" key="3">
    <source>
        <dbReference type="Proteomes" id="UP001257659"/>
    </source>
</evidence>